<dbReference type="KEGG" id="aacx:DEACI_2369"/>
<dbReference type="Proteomes" id="UP000836597">
    <property type="component" value="Chromosome"/>
</dbReference>
<reference evidence="2" key="2">
    <citation type="submission" date="2020-01" db="EMBL/GenBank/DDBJ databases">
        <authorList>
            <person name="Hornung B."/>
        </authorList>
    </citation>
    <scope>NUCLEOTIDE SEQUENCE</scope>
    <source>
        <strain evidence="2">PacBioINE</strain>
    </source>
</reference>
<keyword evidence="1" id="KW-0472">Membrane</keyword>
<feature type="transmembrane region" description="Helical" evidence="1">
    <location>
        <begin position="89"/>
        <end position="110"/>
    </location>
</feature>
<feature type="transmembrane region" description="Helical" evidence="1">
    <location>
        <begin position="49"/>
        <end position="69"/>
    </location>
</feature>
<accession>A0A8S0WG97</accession>
<proteinExistence type="predicted"/>
<evidence type="ECO:0000313" key="3">
    <source>
        <dbReference type="EMBL" id="CEJ09079.1"/>
    </source>
</evidence>
<evidence type="ECO:0000313" key="4">
    <source>
        <dbReference type="Proteomes" id="UP001071230"/>
    </source>
</evidence>
<keyword evidence="1" id="KW-1133">Transmembrane helix</keyword>
<dbReference type="EMBL" id="LR746496">
    <property type="protein sequence ID" value="CAA7601702.1"/>
    <property type="molecule type" value="Genomic_DNA"/>
</dbReference>
<feature type="transmembrane region" description="Helical" evidence="1">
    <location>
        <begin position="12"/>
        <end position="42"/>
    </location>
</feature>
<gene>
    <name evidence="2" type="ORF">DEACI_2369</name>
    <name evidence="3" type="ORF">DEACI_3562</name>
</gene>
<evidence type="ECO:0000256" key="1">
    <source>
        <dbReference type="SAM" id="Phobius"/>
    </source>
</evidence>
<dbReference type="Proteomes" id="UP001071230">
    <property type="component" value="Unassembled WGS sequence"/>
</dbReference>
<organism evidence="2">
    <name type="scientific">Acididesulfobacillus acetoxydans</name>
    <dbReference type="NCBI Taxonomy" id="1561005"/>
    <lineage>
        <taxon>Bacteria</taxon>
        <taxon>Bacillati</taxon>
        <taxon>Bacillota</taxon>
        <taxon>Clostridia</taxon>
        <taxon>Eubacteriales</taxon>
        <taxon>Peptococcaceae</taxon>
        <taxon>Acididesulfobacillus</taxon>
    </lineage>
</organism>
<keyword evidence="1" id="KW-0812">Transmembrane</keyword>
<feature type="transmembrane region" description="Helical" evidence="1">
    <location>
        <begin position="122"/>
        <end position="142"/>
    </location>
</feature>
<name>A0A8S0WG97_9FIRM</name>
<dbReference type="EMBL" id="CDGJ01000110">
    <property type="protein sequence ID" value="CEJ09079.1"/>
    <property type="molecule type" value="Genomic_DNA"/>
</dbReference>
<evidence type="ECO:0000313" key="2">
    <source>
        <dbReference type="EMBL" id="CAA7601702.1"/>
    </source>
</evidence>
<keyword evidence="4" id="KW-1185">Reference proteome</keyword>
<reference evidence="3" key="1">
    <citation type="submission" date="2014-11" db="EMBL/GenBank/DDBJ databases">
        <authorList>
            <person name="Hornung B.V."/>
        </authorList>
    </citation>
    <scope>NUCLEOTIDE SEQUENCE</scope>
    <source>
        <strain evidence="3">INE</strain>
    </source>
</reference>
<protein>
    <submittedName>
        <fullName evidence="2">Uncharacterized protein</fullName>
    </submittedName>
</protein>
<dbReference type="RefSeq" id="WP_240985194.1">
    <property type="nucleotide sequence ID" value="NZ_CDGJ01000110.1"/>
</dbReference>
<dbReference type="AlphaFoldDB" id="A0A8S0WG97"/>
<sequence>MGLGEWILVEGLLVWAGGLTFFGGVRGVLASAVVVTVLNFLLNGGPGFWFWEVILIVGSGSGIILLYFVGHKIGEQGVVQGLTGGLISLVLFGVFFTPVLGLLAWALLVGTGLIPKLKRKQVVWSLMPSLCRIALGLAWILLGNLMIS</sequence>